<dbReference type="EMBL" id="JACRYT010000001">
    <property type="protein sequence ID" value="MBC6678543.1"/>
    <property type="molecule type" value="Genomic_DNA"/>
</dbReference>
<dbReference type="RefSeq" id="WP_187301711.1">
    <property type="nucleotide sequence ID" value="NZ_CBCTQH010000042.1"/>
</dbReference>
<evidence type="ECO:0000256" key="2">
    <source>
        <dbReference type="ARBA" id="ARBA00022516"/>
    </source>
</evidence>
<dbReference type="Proteomes" id="UP000602647">
    <property type="component" value="Unassembled WGS sequence"/>
</dbReference>
<sequence length="233" mass="27269">MLAYKMNLHLSAEDFDKNGQIRLGALLHYFQDAAARHADEMGIGYDDMIADDRIWIITKLRCRIESPLSPEKNYILTTCPRKKRSRICPRDYYIHNEAGTIFARGTSLWSVINYKTRKLERIPFDYEDDLFEKDAFADGFQKLHLEHPEASGSYTIQSEDLDINDHTNNCRYADLVRQISRLNTIREFTIQFSKETRLGDELFFFRETEKEEETICGQLIDGETVFCAKLTKK</sequence>
<dbReference type="Pfam" id="PF20791">
    <property type="entry name" value="Acyl-ACP_TE_C"/>
    <property type="match status" value="1"/>
</dbReference>
<dbReference type="InterPro" id="IPR029069">
    <property type="entry name" value="HotDog_dom_sf"/>
</dbReference>
<feature type="domain" description="Acyl-ACP thioesterase N-terminal hotdog" evidence="8">
    <location>
        <begin position="3"/>
        <end position="126"/>
    </location>
</feature>
<comment type="caution">
    <text evidence="10">The sequence shown here is derived from an EMBL/GenBank/DDBJ whole genome shotgun (WGS) entry which is preliminary data.</text>
</comment>
<evidence type="ECO:0000256" key="7">
    <source>
        <dbReference type="ARBA" id="ARBA00023160"/>
    </source>
</evidence>
<evidence type="ECO:0000256" key="5">
    <source>
        <dbReference type="ARBA" id="ARBA00022946"/>
    </source>
</evidence>
<evidence type="ECO:0000256" key="1">
    <source>
        <dbReference type="ARBA" id="ARBA00006500"/>
    </source>
</evidence>
<keyword evidence="4" id="KW-0276">Fatty acid metabolism</keyword>
<keyword evidence="11" id="KW-1185">Reference proteome</keyword>
<dbReference type="InterPro" id="IPR045023">
    <property type="entry name" value="FATA/B"/>
</dbReference>
<keyword evidence="3" id="KW-0378">Hydrolase</keyword>
<evidence type="ECO:0000259" key="9">
    <source>
        <dbReference type="Pfam" id="PF20791"/>
    </source>
</evidence>
<proteinExistence type="inferred from homology"/>
<dbReference type="GO" id="GO:0016297">
    <property type="term" value="F:fatty acyl-[ACP] hydrolase activity"/>
    <property type="evidence" value="ECO:0007669"/>
    <property type="project" value="InterPro"/>
</dbReference>
<reference evidence="10" key="1">
    <citation type="submission" date="2020-08" db="EMBL/GenBank/DDBJ databases">
        <title>Genome public.</title>
        <authorList>
            <person name="Liu C."/>
            <person name="Sun Q."/>
        </authorList>
    </citation>
    <scope>NUCLEOTIDE SEQUENCE</scope>
    <source>
        <strain evidence="10">BX12</strain>
    </source>
</reference>
<keyword evidence="7" id="KW-0275">Fatty acid biosynthesis</keyword>
<dbReference type="CDD" id="cd00586">
    <property type="entry name" value="4HBT"/>
    <property type="match status" value="1"/>
</dbReference>
<evidence type="ECO:0000313" key="11">
    <source>
        <dbReference type="Proteomes" id="UP000602647"/>
    </source>
</evidence>
<dbReference type="PANTHER" id="PTHR31727:SF6">
    <property type="entry name" value="OLEOYL-ACYL CARRIER PROTEIN THIOESTERASE 1, CHLOROPLASTIC"/>
    <property type="match status" value="1"/>
</dbReference>
<comment type="similarity">
    <text evidence="1">Belongs to the acyl-ACP thioesterase family.</text>
</comment>
<organism evidence="10 11">
    <name type="scientific">Zhenpiania hominis</name>
    <dbReference type="NCBI Taxonomy" id="2763644"/>
    <lineage>
        <taxon>Bacteria</taxon>
        <taxon>Bacillati</taxon>
        <taxon>Bacillota</taxon>
        <taxon>Clostridia</taxon>
        <taxon>Peptostreptococcales</taxon>
        <taxon>Anaerovoracaceae</taxon>
        <taxon>Zhenpiania</taxon>
    </lineage>
</organism>
<evidence type="ECO:0000256" key="4">
    <source>
        <dbReference type="ARBA" id="ARBA00022832"/>
    </source>
</evidence>
<dbReference type="Gene3D" id="3.10.129.10">
    <property type="entry name" value="Hotdog Thioesterase"/>
    <property type="match status" value="1"/>
</dbReference>
<dbReference type="AlphaFoldDB" id="A0A923NGG3"/>
<dbReference type="InterPro" id="IPR002864">
    <property type="entry name" value="Acyl-ACP_thioesterase_NHD"/>
</dbReference>
<evidence type="ECO:0008006" key="12">
    <source>
        <dbReference type="Google" id="ProtNLM"/>
    </source>
</evidence>
<evidence type="ECO:0000256" key="6">
    <source>
        <dbReference type="ARBA" id="ARBA00023098"/>
    </source>
</evidence>
<dbReference type="GO" id="GO:0000036">
    <property type="term" value="F:acyl carrier activity"/>
    <property type="evidence" value="ECO:0007669"/>
    <property type="project" value="TreeGrafter"/>
</dbReference>
<feature type="domain" description="Acyl-ACP thioesterase-like C-terminal" evidence="9">
    <location>
        <begin position="152"/>
        <end position="217"/>
    </location>
</feature>
<dbReference type="Pfam" id="PF01643">
    <property type="entry name" value="Acyl-ACP_TE"/>
    <property type="match status" value="1"/>
</dbReference>
<keyword evidence="5" id="KW-0809">Transit peptide</keyword>
<keyword evidence="6" id="KW-0443">Lipid metabolism</keyword>
<keyword evidence="2" id="KW-0444">Lipid biosynthesis</keyword>
<name>A0A923NGG3_9FIRM</name>
<dbReference type="SUPFAM" id="SSF54637">
    <property type="entry name" value="Thioesterase/thiol ester dehydrase-isomerase"/>
    <property type="match status" value="2"/>
</dbReference>
<evidence type="ECO:0000313" key="10">
    <source>
        <dbReference type="EMBL" id="MBC6678543.1"/>
    </source>
</evidence>
<dbReference type="PANTHER" id="PTHR31727">
    <property type="entry name" value="OLEOYL-ACYL CARRIER PROTEIN THIOESTERASE 1, CHLOROPLASTIC"/>
    <property type="match status" value="1"/>
</dbReference>
<evidence type="ECO:0000256" key="3">
    <source>
        <dbReference type="ARBA" id="ARBA00022801"/>
    </source>
</evidence>
<accession>A0A923NGG3</accession>
<protein>
    <recommendedName>
        <fullName evidence="12">Acyl-ACP thioesterase</fullName>
    </recommendedName>
</protein>
<evidence type="ECO:0000259" key="8">
    <source>
        <dbReference type="Pfam" id="PF01643"/>
    </source>
</evidence>
<gene>
    <name evidence="10" type="ORF">H9L42_01710</name>
</gene>
<dbReference type="InterPro" id="IPR049427">
    <property type="entry name" value="Acyl-ACP_TE_C"/>
</dbReference>